<evidence type="ECO:0000256" key="1">
    <source>
        <dbReference type="ARBA" id="ARBA00004216"/>
    </source>
</evidence>
<proteinExistence type="inferred from homology"/>
<evidence type="ECO:0000256" key="2">
    <source>
        <dbReference type="ARBA" id="ARBA00004408"/>
    </source>
</evidence>
<dbReference type="GO" id="GO:0043204">
    <property type="term" value="C:perikaryon"/>
    <property type="evidence" value="ECO:0007669"/>
    <property type="project" value="UniProtKB-SubCell"/>
</dbReference>
<dbReference type="OrthoDB" id="197400at2759"/>
<reference evidence="13 14" key="1">
    <citation type="submission" date="2019-09" db="EMBL/GenBank/DDBJ databases">
        <title>Bird 10,000 Genomes (B10K) Project - Family phase.</title>
        <authorList>
            <person name="Zhang G."/>
        </authorList>
    </citation>
    <scope>NUCLEOTIDE SEQUENCE [LARGE SCALE GENOMIC DNA]</scope>
    <source>
        <strain evidence="13">B10K-DU-001-61</strain>
        <tissue evidence="13">Muscle</tissue>
    </source>
</reference>
<evidence type="ECO:0000256" key="6">
    <source>
        <dbReference type="ARBA" id="ARBA00022490"/>
    </source>
</evidence>
<dbReference type="CDD" id="cd22852">
    <property type="entry name" value="SMN_C"/>
    <property type="match status" value="1"/>
</dbReference>
<dbReference type="Gene3D" id="3.40.190.10">
    <property type="entry name" value="Periplasmic binding protein-like II"/>
    <property type="match status" value="1"/>
</dbReference>
<dbReference type="SUPFAM" id="SSF63748">
    <property type="entry name" value="Tudor/PWWP/MBT"/>
    <property type="match status" value="1"/>
</dbReference>
<evidence type="ECO:0000256" key="10">
    <source>
        <dbReference type="ARBA" id="ARBA00034695"/>
    </source>
</evidence>
<sequence>QWKAGDSCYAVWSEDGNMYEATVVSVNRKRGSCVVSYTGYGNQEEQTLSNLLPLVSDGTESAMGNPEENGDETPFSTDESEISFWCPHNKDYSMKARTPILHFSTPLGASGQGMTGSKLRTPPSLLSCCPSHFPAGPMLIPPPPPSIRADSPEDNEALGSMLIAWYMSGYHTGYYL</sequence>
<dbReference type="CDD" id="cd20398">
    <property type="entry name" value="Tudor_SMN"/>
    <property type="match status" value="1"/>
</dbReference>
<comment type="similarity">
    <text evidence="5">Belongs to the SMN family.</text>
</comment>
<evidence type="ECO:0000313" key="13">
    <source>
        <dbReference type="EMBL" id="NXI55233.1"/>
    </source>
</evidence>
<dbReference type="InterPro" id="IPR047313">
    <property type="entry name" value="SMN_C"/>
</dbReference>
<dbReference type="PANTHER" id="PTHR39267:SF1">
    <property type="entry name" value="SURVIVAL MOTOR NEURON PROTEIN"/>
    <property type="match status" value="1"/>
</dbReference>
<keyword evidence="6" id="KW-0963">Cytoplasm</keyword>
<dbReference type="InterPro" id="IPR010304">
    <property type="entry name" value="SMN_Tudor"/>
</dbReference>
<dbReference type="SMART" id="SM00333">
    <property type="entry name" value="TUDOR"/>
    <property type="match status" value="1"/>
</dbReference>
<evidence type="ECO:0000256" key="5">
    <source>
        <dbReference type="ARBA" id="ARBA00005371"/>
    </source>
</evidence>
<protein>
    <submittedName>
        <fullName evidence="13">SMN protein</fullName>
    </submittedName>
</protein>
<dbReference type="AlphaFoldDB" id="A0A7K9U5C5"/>
<dbReference type="Proteomes" id="UP000579406">
    <property type="component" value="Unassembled WGS sequence"/>
</dbReference>
<dbReference type="Pfam" id="PF20635">
    <property type="entry name" value="SMN_YG-box"/>
    <property type="match status" value="1"/>
</dbReference>
<feature type="domain" description="Tudor" evidence="12">
    <location>
        <begin position="1"/>
        <end position="61"/>
    </location>
</feature>
<dbReference type="PANTHER" id="PTHR39267">
    <property type="entry name" value="SURVIVAL MOTOR NEURON-LIKE PROTEIN 1"/>
    <property type="match status" value="1"/>
</dbReference>
<dbReference type="GO" id="GO:0015030">
    <property type="term" value="C:Cajal body"/>
    <property type="evidence" value="ECO:0007669"/>
    <property type="project" value="UniProtKB-SubCell"/>
</dbReference>
<dbReference type="PROSITE" id="PS50304">
    <property type="entry name" value="TUDOR"/>
    <property type="match status" value="1"/>
</dbReference>
<keyword evidence="7" id="KW-0507">mRNA processing</keyword>
<dbReference type="InterPro" id="IPR002999">
    <property type="entry name" value="Tudor"/>
</dbReference>
<dbReference type="GO" id="GO:0003723">
    <property type="term" value="F:RNA binding"/>
    <property type="evidence" value="ECO:0007669"/>
    <property type="project" value="InterPro"/>
</dbReference>
<dbReference type="InterPro" id="IPR047298">
    <property type="entry name" value="Tudor_SMN_eumet"/>
</dbReference>
<evidence type="ECO:0000259" key="12">
    <source>
        <dbReference type="PROSITE" id="PS50304"/>
    </source>
</evidence>
<keyword evidence="9" id="KW-0539">Nucleus</keyword>
<dbReference type="GO" id="GO:0008380">
    <property type="term" value="P:RNA splicing"/>
    <property type="evidence" value="ECO:0007669"/>
    <property type="project" value="UniProtKB-KW"/>
</dbReference>
<evidence type="ECO:0000256" key="3">
    <source>
        <dbReference type="ARBA" id="ARBA00004463"/>
    </source>
</evidence>
<dbReference type="GO" id="GO:0030018">
    <property type="term" value="C:Z disc"/>
    <property type="evidence" value="ECO:0007669"/>
    <property type="project" value="UniProtKB-SubCell"/>
</dbReference>
<evidence type="ECO:0000256" key="8">
    <source>
        <dbReference type="ARBA" id="ARBA00023187"/>
    </source>
</evidence>
<gene>
    <name evidence="13" type="primary">Smn1</name>
    <name evidence="13" type="ORF">CHLAEN_R10481</name>
</gene>
<dbReference type="GO" id="GO:0097504">
    <property type="term" value="C:Gemini of Cajal bodies"/>
    <property type="evidence" value="ECO:0007669"/>
    <property type="project" value="UniProtKB-SubCell"/>
</dbReference>
<dbReference type="Pfam" id="PF06003">
    <property type="entry name" value="SMN_Tudor"/>
    <property type="match status" value="1"/>
</dbReference>
<feature type="non-terminal residue" evidence="13">
    <location>
        <position position="176"/>
    </location>
</feature>
<dbReference type="GO" id="GO:0006397">
    <property type="term" value="P:mRNA processing"/>
    <property type="evidence" value="ECO:0007669"/>
    <property type="project" value="UniProtKB-KW"/>
</dbReference>
<accession>A0A7K9U5C5</accession>
<evidence type="ECO:0000313" key="14">
    <source>
        <dbReference type="Proteomes" id="UP000579406"/>
    </source>
</evidence>
<feature type="non-terminal residue" evidence="13">
    <location>
        <position position="1"/>
    </location>
</feature>
<evidence type="ECO:0000256" key="11">
    <source>
        <dbReference type="SAM" id="MobiDB-lite"/>
    </source>
</evidence>
<organism evidence="13 14">
    <name type="scientific">Chloroceryle aenea</name>
    <name type="common">American pygmy kingfisher</name>
    <dbReference type="NCBI Taxonomy" id="176938"/>
    <lineage>
        <taxon>Eukaryota</taxon>
        <taxon>Metazoa</taxon>
        <taxon>Chordata</taxon>
        <taxon>Craniata</taxon>
        <taxon>Vertebrata</taxon>
        <taxon>Euteleostomi</taxon>
        <taxon>Archelosauria</taxon>
        <taxon>Archosauria</taxon>
        <taxon>Dinosauria</taxon>
        <taxon>Saurischia</taxon>
        <taxon>Theropoda</taxon>
        <taxon>Coelurosauria</taxon>
        <taxon>Aves</taxon>
        <taxon>Neognathae</taxon>
        <taxon>Neoaves</taxon>
        <taxon>Telluraves</taxon>
        <taxon>Coraciimorphae</taxon>
        <taxon>Coraciiformes</taxon>
        <taxon>Cerylidae</taxon>
        <taxon>Chloroceryle</taxon>
    </lineage>
</organism>
<evidence type="ECO:0000256" key="9">
    <source>
        <dbReference type="ARBA" id="ARBA00023242"/>
    </source>
</evidence>
<keyword evidence="8" id="KW-0508">mRNA splicing</keyword>
<dbReference type="EMBL" id="VWZY01007455">
    <property type="protein sequence ID" value="NXI55233.1"/>
    <property type="molecule type" value="Genomic_DNA"/>
</dbReference>
<keyword evidence="14" id="KW-1185">Reference proteome</keyword>
<evidence type="ECO:0000256" key="4">
    <source>
        <dbReference type="ARBA" id="ARBA00004484"/>
    </source>
</evidence>
<comment type="caution">
    <text evidence="13">The sequence shown here is derived from an EMBL/GenBank/DDBJ whole genome shotgun (WGS) entry which is preliminary data.</text>
</comment>
<feature type="region of interest" description="Disordered" evidence="11">
    <location>
        <begin position="57"/>
        <end position="78"/>
    </location>
</feature>
<evidence type="ECO:0000256" key="7">
    <source>
        <dbReference type="ARBA" id="ARBA00022664"/>
    </source>
</evidence>
<dbReference type="InterPro" id="IPR040424">
    <property type="entry name" value="Smn1"/>
</dbReference>
<dbReference type="Gene3D" id="2.30.30.140">
    <property type="match status" value="1"/>
</dbReference>
<comment type="subcellular location">
    <subcellularLocation>
        <location evidence="1">Cytoplasm</location>
        <location evidence="1">Myofibril</location>
        <location evidence="1">Sarcomere</location>
        <location evidence="1">Z line</location>
    </subcellularLocation>
    <subcellularLocation>
        <location evidence="3">Cytoplasmic granule</location>
    </subcellularLocation>
    <subcellularLocation>
        <location evidence="2">Nucleus</location>
        <location evidence="2">Cajal body</location>
    </subcellularLocation>
    <subcellularLocation>
        <location evidence="10">Nucleus</location>
        <location evidence="10">Gem</location>
    </subcellularLocation>
    <subcellularLocation>
        <location evidence="4">Perikaryon</location>
    </subcellularLocation>
</comment>
<name>A0A7K9U5C5_9AVES</name>